<keyword evidence="4" id="KW-1185">Reference proteome</keyword>
<name>A0ABQ8L5V3_LABRO</name>
<dbReference type="PANTHER" id="PTHR46670">
    <property type="entry name" value="ENDO/EXONUCLEASE/PHOSPHATASE DOMAIN-CONTAINING PROTEIN"/>
    <property type="match status" value="1"/>
</dbReference>
<dbReference type="PANTHER" id="PTHR46670:SF3">
    <property type="entry name" value="ENDONUCLEASE_EXONUCLEASE_PHOSPHATASE DOMAIN-CONTAINING PROTEIN"/>
    <property type="match status" value="1"/>
</dbReference>
<dbReference type="InterPro" id="IPR036691">
    <property type="entry name" value="Endo/exonu/phosph_ase_sf"/>
</dbReference>
<evidence type="ECO:0000256" key="1">
    <source>
        <dbReference type="SAM" id="MobiDB-lite"/>
    </source>
</evidence>
<dbReference type="Pfam" id="PF03372">
    <property type="entry name" value="Exo_endo_phos"/>
    <property type="match status" value="1"/>
</dbReference>
<sequence length="390" mass="43591">MAPQTITDCGNFTLDLKQRGFCASPLFLQSGSRRSFQIDSTSSVPSFWSSNPRPRRKHTRTVDPSLLAKLTKATTINTGKNDLLFGLWNIRSLSNKGPFCFDFFCLTETWQQSNDFFHLNHSILPGYVFTSKPRHVGRGGGLAILHKEKWKVITVPEIECTSFESVALQIKGVVPTILAVVYRPPKANPVFLKEFSIFLTSLCSLSPNVVLVGDFNIHVDDAESLCLKEFLSCLDSFGLQQFIKVPTHSEGHTLDLVCCSGVIPDNVITSDLSLSDHMLVSFNVVLSISKSNLSRTITFRNIKNIDGRRLERLCAKTGLVVHKDLYADHMKVYKSALSTAKMNYYAGLIGFDAGNTKSLFSLINTILKPTEFSNSHTYSTELCEEFMLFF</sequence>
<proteinExistence type="predicted"/>
<dbReference type="Proteomes" id="UP000830375">
    <property type="component" value="Unassembled WGS sequence"/>
</dbReference>
<feature type="region of interest" description="Disordered" evidence="1">
    <location>
        <begin position="41"/>
        <end position="62"/>
    </location>
</feature>
<evidence type="ECO:0000313" key="4">
    <source>
        <dbReference type="Proteomes" id="UP000830375"/>
    </source>
</evidence>
<dbReference type="Gene3D" id="3.60.10.10">
    <property type="entry name" value="Endonuclease/exonuclease/phosphatase"/>
    <property type="match status" value="1"/>
</dbReference>
<feature type="domain" description="Endonuclease/exonuclease/phosphatase" evidence="2">
    <location>
        <begin position="88"/>
        <end position="277"/>
    </location>
</feature>
<dbReference type="InterPro" id="IPR005135">
    <property type="entry name" value="Endo/exonuclease/phosphatase"/>
</dbReference>
<comment type="caution">
    <text evidence="3">The sequence shown here is derived from an EMBL/GenBank/DDBJ whole genome shotgun (WGS) entry which is preliminary data.</text>
</comment>
<organism evidence="3 4">
    <name type="scientific">Labeo rohita</name>
    <name type="common">Indian major carp</name>
    <name type="synonym">Cyprinus rohita</name>
    <dbReference type="NCBI Taxonomy" id="84645"/>
    <lineage>
        <taxon>Eukaryota</taxon>
        <taxon>Metazoa</taxon>
        <taxon>Chordata</taxon>
        <taxon>Craniata</taxon>
        <taxon>Vertebrata</taxon>
        <taxon>Euteleostomi</taxon>
        <taxon>Actinopterygii</taxon>
        <taxon>Neopterygii</taxon>
        <taxon>Teleostei</taxon>
        <taxon>Ostariophysi</taxon>
        <taxon>Cypriniformes</taxon>
        <taxon>Cyprinidae</taxon>
        <taxon>Labeoninae</taxon>
        <taxon>Labeonini</taxon>
        <taxon>Labeo</taxon>
    </lineage>
</organism>
<evidence type="ECO:0000259" key="2">
    <source>
        <dbReference type="Pfam" id="PF03372"/>
    </source>
</evidence>
<accession>A0ABQ8L5V3</accession>
<dbReference type="EMBL" id="JACTAM010001852">
    <property type="protein sequence ID" value="KAI2646131.1"/>
    <property type="molecule type" value="Genomic_DNA"/>
</dbReference>
<gene>
    <name evidence="3" type="ORF">H4Q32_024584</name>
</gene>
<evidence type="ECO:0000313" key="3">
    <source>
        <dbReference type="EMBL" id="KAI2646131.1"/>
    </source>
</evidence>
<dbReference type="SUPFAM" id="SSF56219">
    <property type="entry name" value="DNase I-like"/>
    <property type="match status" value="1"/>
</dbReference>
<feature type="compositionally biased region" description="Polar residues" evidence="1">
    <location>
        <begin position="41"/>
        <end position="52"/>
    </location>
</feature>
<reference evidence="3 4" key="1">
    <citation type="submission" date="2022-01" db="EMBL/GenBank/DDBJ databases">
        <title>A high-quality chromosome-level genome assembly of rohu carp, Labeo rohita.</title>
        <authorList>
            <person name="Arick M.A. II"/>
            <person name="Hsu C.-Y."/>
            <person name="Magbanua Z."/>
            <person name="Pechanova O."/>
            <person name="Grover C."/>
            <person name="Miller E."/>
            <person name="Thrash A."/>
            <person name="Ezzel L."/>
            <person name="Alam S."/>
            <person name="Benzie J."/>
            <person name="Hamilton M."/>
            <person name="Karsi A."/>
            <person name="Lawrence M.L."/>
            <person name="Peterson D.G."/>
        </authorList>
    </citation>
    <scope>NUCLEOTIDE SEQUENCE [LARGE SCALE GENOMIC DNA]</scope>
    <source>
        <strain evidence="4">BAU-BD-2019</strain>
        <tissue evidence="3">Blood</tissue>
    </source>
</reference>
<protein>
    <submittedName>
        <fullName evidence="3">Calcium-binding protein</fullName>
    </submittedName>
</protein>